<keyword evidence="4 7" id="KW-0812">Transmembrane</keyword>
<evidence type="ECO:0000256" key="5">
    <source>
        <dbReference type="ARBA" id="ARBA00022989"/>
    </source>
</evidence>
<feature type="transmembrane region" description="Helical" evidence="7">
    <location>
        <begin position="334"/>
        <end position="362"/>
    </location>
</feature>
<evidence type="ECO:0000256" key="7">
    <source>
        <dbReference type="SAM" id="Phobius"/>
    </source>
</evidence>
<protein>
    <recommendedName>
        <fullName evidence="11">ABC3 transporter permease protein domain-containing protein</fullName>
    </recommendedName>
</protein>
<keyword evidence="3" id="KW-1003">Cell membrane</keyword>
<evidence type="ECO:0000256" key="2">
    <source>
        <dbReference type="ARBA" id="ARBA00022448"/>
    </source>
</evidence>
<evidence type="ECO:0000313" key="10">
    <source>
        <dbReference type="EMBL" id="KKL86110.1"/>
    </source>
</evidence>
<keyword evidence="6 7" id="KW-0472">Membrane</keyword>
<evidence type="ECO:0000259" key="8">
    <source>
        <dbReference type="Pfam" id="PF02687"/>
    </source>
</evidence>
<gene>
    <name evidence="10" type="ORF">LCGC14_1948010</name>
</gene>
<organism evidence="10">
    <name type="scientific">marine sediment metagenome</name>
    <dbReference type="NCBI Taxonomy" id="412755"/>
    <lineage>
        <taxon>unclassified sequences</taxon>
        <taxon>metagenomes</taxon>
        <taxon>ecological metagenomes</taxon>
    </lineage>
</organism>
<dbReference type="InterPro" id="IPR025857">
    <property type="entry name" value="MacB_PCD"/>
</dbReference>
<dbReference type="GO" id="GO:0098797">
    <property type="term" value="C:plasma membrane protein complex"/>
    <property type="evidence" value="ECO:0007669"/>
    <property type="project" value="TreeGrafter"/>
</dbReference>
<evidence type="ECO:0000256" key="4">
    <source>
        <dbReference type="ARBA" id="ARBA00022692"/>
    </source>
</evidence>
<dbReference type="EMBL" id="LAZR01021211">
    <property type="protein sequence ID" value="KKL86110.1"/>
    <property type="molecule type" value="Genomic_DNA"/>
</dbReference>
<feature type="transmembrane region" description="Helical" evidence="7">
    <location>
        <begin position="287"/>
        <end position="313"/>
    </location>
</feature>
<feature type="domain" description="MacB-like periplasmic core" evidence="9">
    <location>
        <begin position="40"/>
        <end position="258"/>
    </location>
</feature>
<proteinExistence type="predicted"/>
<feature type="domain" description="ABC3 transporter permease C-terminal" evidence="8">
    <location>
        <begin position="291"/>
        <end position="416"/>
    </location>
</feature>
<evidence type="ECO:0000259" key="9">
    <source>
        <dbReference type="Pfam" id="PF12704"/>
    </source>
</evidence>
<keyword evidence="2" id="KW-0813">Transport</keyword>
<evidence type="ECO:0008006" key="11">
    <source>
        <dbReference type="Google" id="ProtNLM"/>
    </source>
</evidence>
<name>A0A0F9HWL3_9ZZZZ</name>
<feature type="transmembrane region" description="Helical" evidence="7">
    <location>
        <begin position="389"/>
        <end position="409"/>
    </location>
</feature>
<dbReference type="GO" id="GO:0044874">
    <property type="term" value="P:lipoprotein localization to outer membrane"/>
    <property type="evidence" value="ECO:0007669"/>
    <property type="project" value="TreeGrafter"/>
</dbReference>
<dbReference type="InterPro" id="IPR003838">
    <property type="entry name" value="ABC3_permease_C"/>
</dbReference>
<dbReference type="InterPro" id="IPR051447">
    <property type="entry name" value="Lipoprotein-release_system"/>
</dbReference>
<evidence type="ECO:0000256" key="3">
    <source>
        <dbReference type="ARBA" id="ARBA00022475"/>
    </source>
</evidence>
<dbReference type="InterPro" id="IPR011925">
    <property type="entry name" value="LolCE_TM"/>
</dbReference>
<comment type="caution">
    <text evidence="10">The sequence shown here is derived from an EMBL/GenBank/DDBJ whole genome shotgun (WGS) entry which is preliminary data.</text>
</comment>
<feature type="transmembrane region" description="Helical" evidence="7">
    <location>
        <begin position="36"/>
        <end position="61"/>
    </location>
</feature>
<dbReference type="PANTHER" id="PTHR30489:SF0">
    <property type="entry name" value="LIPOPROTEIN-RELEASING SYSTEM TRANSMEMBRANE PROTEIN LOLE"/>
    <property type="match status" value="1"/>
</dbReference>
<dbReference type="Pfam" id="PF02687">
    <property type="entry name" value="FtsX"/>
    <property type="match status" value="1"/>
</dbReference>
<reference evidence="10" key="1">
    <citation type="journal article" date="2015" name="Nature">
        <title>Complex archaea that bridge the gap between prokaryotes and eukaryotes.</title>
        <authorList>
            <person name="Spang A."/>
            <person name="Saw J.H."/>
            <person name="Jorgensen S.L."/>
            <person name="Zaremba-Niedzwiedzka K."/>
            <person name="Martijn J."/>
            <person name="Lind A.E."/>
            <person name="van Eijk R."/>
            <person name="Schleper C."/>
            <person name="Guy L."/>
            <person name="Ettema T.J."/>
        </authorList>
    </citation>
    <scope>NUCLEOTIDE SEQUENCE</scope>
</reference>
<dbReference type="GO" id="GO:0042953">
    <property type="term" value="P:lipoprotein transport"/>
    <property type="evidence" value="ECO:0007669"/>
    <property type="project" value="InterPro"/>
</dbReference>
<dbReference type="AlphaFoldDB" id="A0A0F9HWL3"/>
<keyword evidence="5 7" id="KW-1133">Transmembrane helix</keyword>
<evidence type="ECO:0000256" key="1">
    <source>
        <dbReference type="ARBA" id="ARBA00004651"/>
    </source>
</evidence>
<sequence>MLIANRLKCYNPYMALPYQVFVAIRYLKSRKRHRSVSVNTAISIAGVAVGVMALLVVLSVMSGFHEDLQNKILGVNTHLVVLNYKAQVEDYEFVIREAMEVEGVVAASPFVLGQVMVSAGGRAQGVYIRGVEPEREMETTEIESHMVSGSLLELLNPEMKKPGLVLGKELAERLGVYLGDDVKIISPFGGMGPMGNLPKVKRFEVVGIFEVGMFEYDSNLVLTALPPAQDFLEMGQSVTGVEVKVEDVYAADKIGAMISKKLGGLFYAKDWIQMNKNLFAALKLEKLAMFVILTLIVLVAAFNIVSTQIMNVIEKEREIAILKAMGSTNGSIMAIFMLQGFLIGLVGTIIGLISGYALGFILNEFQLIKLPADVYYLSHLTAKMKLSDFLAVSVSAVIISFLATIYPAWQASRLNPVDPLRYE</sequence>
<dbReference type="Pfam" id="PF12704">
    <property type="entry name" value="MacB_PCD"/>
    <property type="match status" value="1"/>
</dbReference>
<dbReference type="NCBIfam" id="TIGR02212">
    <property type="entry name" value="lolCE"/>
    <property type="match status" value="1"/>
</dbReference>
<accession>A0A0F9HWL3</accession>
<evidence type="ECO:0000256" key="6">
    <source>
        <dbReference type="ARBA" id="ARBA00023136"/>
    </source>
</evidence>
<comment type="subcellular location">
    <subcellularLocation>
        <location evidence="1">Cell membrane</location>
        <topology evidence="1">Multi-pass membrane protein</topology>
    </subcellularLocation>
</comment>
<dbReference type="PANTHER" id="PTHR30489">
    <property type="entry name" value="LIPOPROTEIN-RELEASING SYSTEM TRANSMEMBRANE PROTEIN LOLE"/>
    <property type="match status" value="1"/>
</dbReference>